<evidence type="ECO:0000313" key="16">
    <source>
        <dbReference type="Proteomes" id="UP000442469"/>
    </source>
</evidence>
<proteinExistence type="predicted"/>
<keyword evidence="4" id="KW-1003">Cell membrane</keyword>
<keyword evidence="8" id="KW-0418">Kinase</keyword>
<dbReference type="Gene3D" id="6.10.340.10">
    <property type="match status" value="1"/>
</dbReference>
<dbReference type="SMART" id="SM00387">
    <property type="entry name" value="HATPase_c"/>
    <property type="match status" value="1"/>
</dbReference>
<keyword evidence="9" id="KW-0067">ATP-binding</keyword>
<keyword evidence="12" id="KW-0812">Transmembrane</keyword>
<dbReference type="GO" id="GO:0005524">
    <property type="term" value="F:ATP binding"/>
    <property type="evidence" value="ECO:0007669"/>
    <property type="project" value="UniProtKB-KW"/>
</dbReference>
<dbReference type="Pfam" id="PF06580">
    <property type="entry name" value="His_kinase"/>
    <property type="match status" value="1"/>
</dbReference>
<evidence type="ECO:0000256" key="1">
    <source>
        <dbReference type="ARBA" id="ARBA00000085"/>
    </source>
</evidence>
<evidence type="ECO:0000256" key="3">
    <source>
        <dbReference type="ARBA" id="ARBA00012438"/>
    </source>
</evidence>
<reference evidence="15 16" key="1">
    <citation type="submission" date="2019-11" db="EMBL/GenBank/DDBJ databases">
        <title>Draft genome sequences of five Paenibacillus species of dairy origin.</title>
        <authorList>
            <person name="Olajide A.M."/>
            <person name="Chen S."/>
            <person name="Lapointe G."/>
        </authorList>
    </citation>
    <scope>NUCLEOTIDE SEQUENCE [LARGE SCALE GENOMIC DNA]</scope>
    <source>
        <strain evidence="15 16">3CT49</strain>
    </source>
</reference>
<dbReference type="SUPFAM" id="SSF158472">
    <property type="entry name" value="HAMP domain-like"/>
    <property type="match status" value="1"/>
</dbReference>
<evidence type="ECO:0000256" key="8">
    <source>
        <dbReference type="ARBA" id="ARBA00022777"/>
    </source>
</evidence>
<evidence type="ECO:0000259" key="13">
    <source>
        <dbReference type="PROSITE" id="PS50109"/>
    </source>
</evidence>
<dbReference type="GO" id="GO:0000155">
    <property type="term" value="F:phosphorelay sensor kinase activity"/>
    <property type="evidence" value="ECO:0007669"/>
    <property type="project" value="InterPro"/>
</dbReference>
<dbReference type="InterPro" id="IPR005467">
    <property type="entry name" value="His_kinase_dom"/>
</dbReference>
<dbReference type="EMBL" id="WNZZ01000002">
    <property type="protein sequence ID" value="MUG21444.1"/>
    <property type="molecule type" value="Genomic_DNA"/>
</dbReference>
<evidence type="ECO:0000259" key="14">
    <source>
        <dbReference type="PROSITE" id="PS50885"/>
    </source>
</evidence>
<comment type="caution">
    <text evidence="15">The sequence shown here is derived from an EMBL/GenBank/DDBJ whole genome shotgun (WGS) entry which is preliminary data.</text>
</comment>
<evidence type="ECO:0000256" key="5">
    <source>
        <dbReference type="ARBA" id="ARBA00022553"/>
    </source>
</evidence>
<dbReference type="InterPro" id="IPR003660">
    <property type="entry name" value="HAMP_dom"/>
</dbReference>
<dbReference type="GO" id="GO:0005886">
    <property type="term" value="C:plasma membrane"/>
    <property type="evidence" value="ECO:0007669"/>
    <property type="project" value="UniProtKB-SubCell"/>
</dbReference>
<evidence type="ECO:0000256" key="7">
    <source>
        <dbReference type="ARBA" id="ARBA00022741"/>
    </source>
</evidence>
<dbReference type="Gene3D" id="3.30.565.10">
    <property type="entry name" value="Histidine kinase-like ATPase, C-terminal domain"/>
    <property type="match status" value="1"/>
</dbReference>
<dbReference type="PANTHER" id="PTHR34220:SF7">
    <property type="entry name" value="SENSOR HISTIDINE KINASE YPDA"/>
    <property type="match status" value="1"/>
</dbReference>
<protein>
    <recommendedName>
        <fullName evidence="3">histidine kinase</fullName>
        <ecNumber evidence="3">2.7.13.3</ecNumber>
    </recommendedName>
</protein>
<evidence type="ECO:0000256" key="4">
    <source>
        <dbReference type="ARBA" id="ARBA00022475"/>
    </source>
</evidence>
<sequence length="607" mass="69052">MRGRYGLPRFKDLRYRTKLFLTYALIITIPLGILSSKYYFSSRESVSEFARQNLYSIVKQNNEIIDAELARVEESSLALIAEQVLYEQYLHANPGDEYSMITMEKKVSRALNKYFPDLQDMYSIHLITSYSNIGPTGASALIPYEDFDETGLYQAAVKADGGMAWVPTFSFAQMFKREINPSNPPEYFRLLAGVRLLKLFEINNGEVIELQGKAELPVLVITYRPDYYRARFESALPSAGASFFIMSPGGELVAGSNAEREHAGFKPDWLEEMAKLKSGTLTMIKNGQPLIVCFDTSEVTGWISGVTISPEALGAAFLPEIKSYTFYLALFLLIFSLLLALMFANSITRPIHQLLRAIKKTGEGEFDTRIPVESYNEMGLLIHKYNQMNVKIKNLIEENYKVKLREKETQIMSLNIQLNPHFLYNTLNIMNWTALENDQKELSRMIVSLSAMLQYTSENSRDTGDLAEDLNWLRHYLFLTNERFEGKFTVTYDISPELYSYQVPKLFLQPFVENAIVHGFSRLHTGGRILIRGRVEEGERVFTVEDNGIGIPAHRLEQLTQMESGSIGIQNVDKRIKLIYGEAYGVTLTSQEGKGTTVHLRLPLSNK</sequence>
<feature type="transmembrane region" description="Helical" evidence="12">
    <location>
        <begin position="20"/>
        <end position="40"/>
    </location>
</feature>
<feature type="transmembrane region" description="Helical" evidence="12">
    <location>
        <begin position="324"/>
        <end position="344"/>
    </location>
</feature>
<dbReference type="PANTHER" id="PTHR34220">
    <property type="entry name" value="SENSOR HISTIDINE KINASE YPDA"/>
    <property type="match status" value="1"/>
</dbReference>
<keyword evidence="7" id="KW-0547">Nucleotide-binding</keyword>
<keyword evidence="11 12" id="KW-0472">Membrane</keyword>
<feature type="domain" description="HAMP" evidence="14">
    <location>
        <begin position="345"/>
        <end position="397"/>
    </location>
</feature>
<keyword evidence="6" id="KW-0808">Transferase</keyword>
<keyword evidence="5" id="KW-0597">Phosphoprotein</keyword>
<dbReference type="InterPro" id="IPR036890">
    <property type="entry name" value="HATPase_C_sf"/>
</dbReference>
<evidence type="ECO:0000256" key="9">
    <source>
        <dbReference type="ARBA" id="ARBA00022840"/>
    </source>
</evidence>
<dbReference type="SUPFAM" id="SSF55874">
    <property type="entry name" value="ATPase domain of HSP90 chaperone/DNA topoisomerase II/histidine kinase"/>
    <property type="match status" value="1"/>
</dbReference>
<evidence type="ECO:0000256" key="2">
    <source>
        <dbReference type="ARBA" id="ARBA00004651"/>
    </source>
</evidence>
<dbReference type="Proteomes" id="UP000442469">
    <property type="component" value="Unassembled WGS sequence"/>
</dbReference>
<comment type="subcellular location">
    <subcellularLocation>
        <location evidence="2">Cell membrane</location>
        <topology evidence="2">Multi-pass membrane protein</topology>
    </subcellularLocation>
</comment>
<evidence type="ECO:0000256" key="11">
    <source>
        <dbReference type="ARBA" id="ARBA00023136"/>
    </source>
</evidence>
<dbReference type="RefSeq" id="WP_155619408.1">
    <property type="nucleotide sequence ID" value="NZ_JARLKV010000067.1"/>
</dbReference>
<feature type="domain" description="Histidine kinase" evidence="13">
    <location>
        <begin position="508"/>
        <end position="606"/>
    </location>
</feature>
<dbReference type="PROSITE" id="PS50885">
    <property type="entry name" value="HAMP"/>
    <property type="match status" value="1"/>
</dbReference>
<dbReference type="InterPro" id="IPR010559">
    <property type="entry name" value="Sig_transdc_His_kin_internal"/>
</dbReference>
<evidence type="ECO:0000313" key="15">
    <source>
        <dbReference type="EMBL" id="MUG21444.1"/>
    </source>
</evidence>
<dbReference type="CDD" id="cd06225">
    <property type="entry name" value="HAMP"/>
    <property type="match status" value="1"/>
</dbReference>
<evidence type="ECO:0000256" key="12">
    <source>
        <dbReference type="SAM" id="Phobius"/>
    </source>
</evidence>
<dbReference type="AlphaFoldDB" id="A0A6N8EPM2"/>
<dbReference type="PROSITE" id="PS50109">
    <property type="entry name" value="HIS_KIN"/>
    <property type="match status" value="1"/>
</dbReference>
<dbReference type="Pfam" id="PF02518">
    <property type="entry name" value="HATPase_c"/>
    <property type="match status" value="1"/>
</dbReference>
<gene>
    <name evidence="15" type="ORF">GNQ08_03245</name>
</gene>
<keyword evidence="12" id="KW-1133">Transmembrane helix</keyword>
<dbReference type="EC" id="2.7.13.3" evidence="3"/>
<dbReference type="Pfam" id="PF00672">
    <property type="entry name" value="HAMP"/>
    <property type="match status" value="1"/>
</dbReference>
<dbReference type="InterPro" id="IPR050640">
    <property type="entry name" value="Bact_2-comp_sensor_kinase"/>
</dbReference>
<accession>A0A6N8EPM2</accession>
<dbReference type="InterPro" id="IPR003594">
    <property type="entry name" value="HATPase_dom"/>
</dbReference>
<evidence type="ECO:0000256" key="10">
    <source>
        <dbReference type="ARBA" id="ARBA00023012"/>
    </source>
</evidence>
<name>A0A6N8EPM2_PAEMA</name>
<evidence type="ECO:0000256" key="6">
    <source>
        <dbReference type="ARBA" id="ARBA00022679"/>
    </source>
</evidence>
<keyword evidence="10" id="KW-0902">Two-component regulatory system</keyword>
<comment type="catalytic activity">
    <reaction evidence="1">
        <text>ATP + protein L-histidine = ADP + protein N-phospho-L-histidine.</text>
        <dbReference type="EC" id="2.7.13.3"/>
    </reaction>
</comment>
<organism evidence="15 16">
    <name type="scientific">Paenibacillus macerans</name>
    <name type="common">Bacillus macerans</name>
    <dbReference type="NCBI Taxonomy" id="44252"/>
    <lineage>
        <taxon>Bacteria</taxon>
        <taxon>Bacillati</taxon>
        <taxon>Bacillota</taxon>
        <taxon>Bacilli</taxon>
        <taxon>Bacillales</taxon>
        <taxon>Paenibacillaceae</taxon>
        <taxon>Paenibacillus</taxon>
    </lineage>
</organism>
<dbReference type="SMART" id="SM00304">
    <property type="entry name" value="HAMP"/>
    <property type="match status" value="1"/>
</dbReference>